<feature type="transmembrane region" description="Helical" evidence="8">
    <location>
        <begin position="184"/>
        <end position="204"/>
    </location>
</feature>
<proteinExistence type="inferred from homology"/>
<accession>A0ABV9DKA7</accession>
<dbReference type="InterPro" id="IPR038377">
    <property type="entry name" value="Na/Glc_symporter_sf"/>
</dbReference>
<organism evidence="9 10">
    <name type="scientific">Virgibacillus kekensis</name>
    <dbReference type="NCBI Taxonomy" id="202261"/>
    <lineage>
        <taxon>Bacteria</taxon>
        <taxon>Bacillati</taxon>
        <taxon>Bacillota</taxon>
        <taxon>Bacilli</taxon>
        <taxon>Bacillales</taxon>
        <taxon>Bacillaceae</taxon>
        <taxon>Virgibacillus</taxon>
    </lineage>
</organism>
<evidence type="ECO:0000313" key="9">
    <source>
        <dbReference type="EMBL" id="MFC4558214.1"/>
    </source>
</evidence>
<comment type="caution">
    <text evidence="9">The sequence shown here is derived from an EMBL/GenBank/DDBJ whole genome shotgun (WGS) entry which is preliminary data.</text>
</comment>
<protein>
    <submittedName>
        <fullName evidence="9">Sodium:solute symporter</fullName>
    </submittedName>
</protein>
<dbReference type="Proteomes" id="UP001595989">
    <property type="component" value="Unassembled WGS sequence"/>
</dbReference>
<feature type="transmembrane region" description="Helical" evidence="8">
    <location>
        <begin position="296"/>
        <end position="322"/>
    </location>
</feature>
<feature type="transmembrane region" description="Helical" evidence="8">
    <location>
        <begin position="39"/>
        <end position="59"/>
    </location>
</feature>
<keyword evidence="4 8" id="KW-0812">Transmembrane</keyword>
<evidence type="ECO:0000256" key="4">
    <source>
        <dbReference type="ARBA" id="ARBA00022692"/>
    </source>
</evidence>
<feature type="transmembrane region" description="Helical" evidence="8">
    <location>
        <begin position="354"/>
        <end position="373"/>
    </location>
</feature>
<evidence type="ECO:0000256" key="1">
    <source>
        <dbReference type="ARBA" id="ARBA00004141"/>
    </source>
</evidence>
<feature type="transmembrane region" description="Helical" evidence="8">
    <location>
        <begin position="385"/>
        <end position="404"/>
    </location>
</feature>
<dbReference type="Gene3D" id="1.20.1730.10">
    <property type="entry name" value="Sodium/glucose cotransporter"/>
    <property type="match status" value="1"/>
</dbReference>
<keyword evidence="5 8" id="KW-1133">Transmembrane helix</keyword>
<feature type="transmembrane region" description="Helical" evidence="8">
    <location>
        <begin position="118"/>
        <end position="139"/>
    </location>
</feature>
<sequence length="467" mass="49341">MGVESNPALLWFVGAYGVIMIIMGIYYSRKVSNSEDFILAGKGLGTFVLTGTLLATWTGSGSISGGETSMAFTYGIIPALLMMLPTLVGIGILYLIAPKIRDFGKYTVSGILEAKYGTTARIIASVIIILAFVGIVSYQMTGLGFILNITTGMSVELGTIIGAVLIIFLASIGGLRSVAPTDALSAFFAVAALFITLPTIYIIAGGWDGVTNNVPAEHLTATGTLSNVQLLGFLLPSLFLLLGDQNMYQRLASSRGGKSAKKAQIGWLIGMLLISPAISFIAFASRSIFPNIDPGMALMATTTVMPTIIGGILLASATAFIITTGNSYLLSAATNVTYDIIAKRFKKDATDKQLLGMTKLCVILLGILSYIIISYFPTVLEVQMYAYTVYGAGLTPALLAVFFWKRVNATGGISSMIAGVATTLLWEIVLDKPFELNSVIIALPVAVIVLIVVTLATSDPAKEKEVG</sequence>
<feature type="transmembrane region" description="Helical" evidence="8">
    <location>
        <begin position="6"/>
        <end position="27"/>
    </location>
</feature>
<keyword evidence="6 8" id="KW-0472">Membrane</keyword>
<comment type="similarity">
    <text evidence="2 7">Belongs to the sodium:solute symporter (SSF) (TC 2.A.21) family.</text>
</comment>
<evidence type="ECO:0000256" key="7">
    <source>
        <dbReference type="RuleBase" id="RU362091"/>
    </source>
</evidence>
<evidence type="ECO:0000256" key="5">
    <source>
        <dbReference type="ARBA" id="ARBA00022989"/>
    </source>
</evidence>
<dbReference type="PANTHER" id="PTHR48086:SF7">
    <property type="entry name" value="SODIUM-SOLUTE SYMPORTER-RELATED"/>
    <property type="match status" value="1"/>
</dbReference>
<evidence type="ECO:0000256" key="8">
    <source>
        <dbReference type="SAM" id="Phobius"/>
    </source>
</evidence>
<dbReference type="CDD" id="cd10322">
    <property type="entry name" value="SLC5sbd"/>
    <property type="match status" value="1"/>
</dbReference>
<gene>
    <name evidence="9" type="ORF">ACFO3D_08310</name>
</gene>
<evidence type="ECO:0000256" key="2">
    <source>
        <dbReference type="ARBA" id="ARBA00006434"/>
    </source>
</evidence>
<reference evidence="10" key="1">
    <citation type="journal article" date="2019" name="Int. J. Syst. Evol. Microbiol.">
        <title>The Global Catalogue of Microorganisms (GCM) 10K type strain sequencing project: providing services to taxonomists for standard genome sequencing and annotation.</title>
        <authorList>
            <consortium name="The Broad Institute Genomics Platform"/>
            <consortium name="The Broad Institute Genome Sequencing Center for Infectious Disease"/>
            <person name="Wu L."/>
            <person name="Ma J."/>
        </authorList>
    </citation>
    <scope>NUCLEOTIDE SEQUENCE [LARGE SCALE GENOMIC DNA]</scope>
    <source>
        <strain evidence="10">CGMCC 4.7426</strain>
    </source>
</reference>
<dbReference type="RefSeq" id="WP_390294702.1">
    <property type="nucleotide sequence ID" value="NZ_JBHSFU010000004.1"/>
</dbReference>
<feature type="transmembrane region" description="Helical" evidence="8">
    <location>
        <begin position="71"/>
        <end position="97"/>
    </location>
</feature>
<keyword evidence="3" id="KW-0813">Transport</keyword>
<dbReference type="InterPro" id="IPR050277">
    <property type="entry name" value="Sodium:Solute_Symporter"/>
</dbReference>
<evidence type="ECO:0000256" key="6">
    <source>
        <dbReference type="ARBA" id="ARBA00023136"/>
    </source>
</evidence>
<evidence type="ECO:0000313" key="10">
    <source>
        <dbReference type="Proteomes" id="UP001595989"/>
    </source>
</evidence>
<dbReference type="Pfam" id="PF00474">
    <property type="entry name" value="SSF"/>
    <property type="match status" value="1"/>
</dbReference>
<feature type="transmembrane region" description="Helical" evidence="8">
    <location>
        <begin position="264"/>
        <end position="284"/>
    </location>
</feature>
<feature type="transmembrane region" description="Helical" evidence="8">
    <location>
        <begin position="436"/>
        <end position="456"/>
    </location>
</feature>
<feature type="transmembrane region" description="Helical" evidence="8">
    <location>
        <begin position="145"/>
        <end position="172"/>
    </location>
</feature>
<name>A0ABV9DKA7_9BACI</name>
<dbReference type="EMBL" id="JBHSFU010000004">
    <property type="protein sequence ID" value="MFC4558214.1"/>
    <property type="molecule type" value="Genomic_DNA"/>
</dbReference>
<dbReference type="InterPro" id="IPR001734">
    <property type="entry name" value="Na/solute_symporter"/>
</dbReference>
<comment type="subcellular location">
    <subcellularLocation>
        <location evidence="1">Membrane</location>
        <topology evidence="1">Multi-pass membrane protein</topology>
    </subcellularLocation>
</comment>
<keyword evidence="10" id="KW-1185">Reference proteome</keyword>
<feature type="transmembrane region" description="Helical" evidence="8">
    <location>
        <begin position="224"/>
        <end position="243"/>
    </location>
</feature>
<evidence type="ECO:0000256" key="3">
    <source>
        <dbReference type="ARBA" id="ARBA00022448"/>
    </source>
</evidence>
<dbReference type="PANTHER" id="PTHR48086">
    <property type="entry name" value="SODIUM/PROLINE SYMPORTER-RELATED"/>
    <property type="match status" value="1"/>
</dbReference>
<dbReference type="PROSITE" id="PS50283">
    <property type="entry name" value="NA_SOLUT_SYMP_3"/>
    <property type="match status" value="1"/>
</dbReference>
<feature type="transmembrane region" description="Helical" evidence="8">
    <location>
        <begin position="411"/>
        <end position="430"/>
    </location>
</feature>